<feature type="domain" description="Reverse transcriptase/retrotransposon-derived protein RNase H-like" evidence="1">
    <location>
        <begin position="145"/>
        <end position="212"/>
    </location>
</feature>
<dbReference type="STRING" id="6198.A0A075ABA0"/>
<evidence type="ECO:0000313" key="3">
    <source>
        <dbReference type="Proteomes" id="UP000054324"/>
    </source>
</evidence>
<dbReference type="GeneID" id="20321711"/>
<proteinExistence type="predicted"/>
<name>A0A075ABA0_OPIVI</name>
<accession>A0A075ABA0</accession>
<gene>
    <name evidence="2" type="ORF">T265_07532</name>
</gene>
<keyword evidence="3" id="KW-1185">Reference proteome</keyword>
<protein>
    <recommendedName>
        <fullName evidence="1">Reverse transcriptase/retrotransposon-derived protein RNase H-like domain-containing protein</fullName>
    </recommendedName>
</protein>
<dbReference type="InterPro" id="IPR043128">
    <property type="entry name" value="Rev_trsase/Diguanyl_cyclase"/>
</dbReference>
<dbReference type="AlphaFoldDB" id="A0A075ABA0"/>
<dbReference type="PANTHER" id="PTHR33064:SF37">
    <property type="entry name" value="RIBONUCLEASE H"/>
    <property type="match status" value="1"/>
</dbReference>
<dbReference type="FunFam" id="3.30.70.270:FF:000020">
    <property type="entry name" value="Transposon Tf2-6 polyprotein-like Protein"/>
    <property type="match status" value="1"/>
</dbReference>
<dbReference type="Gene3D" id="3.30.70.270">
    <property type="match status" value="1"/>
</dbReference>
<sequence>MMFHSMVVERLRVSCQARRKDQQPADQLPAILSHLKGGTCWSISLPAFTKLLKTLRQPTTGFALLGAHQFVRSSVTLIGRESGHGDVSPLPEKLAKFEDCTVPNSKRSLSQFLGRAAYYSRFVKEFNTIAAPLCDLLGKNRKFEWTGEAHEAFESVKARMSEQQLTLKMPRVGEMFIVATDSSDRCIGAVLKQRNGVIEYASRVLTNAGQKY</sequence>
<dbReference type="RefSeq" id="XP_009171341.1">
    <property type="nucleotide sequence ID" value="XM_009173077.1"/>
</dbReference>
<dbReference type="InterPro" id="IPR041577">
    <property type="entry name" value="RT_RNaseH_2"/>
</dbReference>
<dbReference type="EMBL" id="KL596793">
    <property type="protein sequence ID" value="KER24909.1"/>
    <property type="molecule type" value="Genomic_DNA"/>
</dbReference>
<organism evidence="2 3">
    <name type="scientific">Opisthorchis viverrini</name>
    <name type="common">Southeast Asian liver fluke</name>
    <dbReference type="NCBI Taxonomy" id="6198"/>
    <lineage>
        <taxon>Eukaryota</taxon>
        <taxon>Metazoa</taxon>
        <taxon>Spiralia</taxon>
        <taxon>Lophotrochozoa</taxon>
        <taxon>Platyhelminthes</taxon>
        <taxon>Trematoda</taxon>
        <taxon>Digenea</taxon>
        <taxon>Opisthorchiida</taxon>
        <taxon>Opisthorchiata</taxon>
        <taxon>Opisthorchiidae</taxon>
        <taxon>Opisthorchis</taxon>
    </lineage>
</organism>
<dbReference type="Proteomes" id="UP000054324">
    <property type="component" value="Unassembled WGS sequence"/>
</dbReference>
<dbReference type="InterPro" id="IPR051320">
    <property type="entry name" value="Viral_Replic_Matur_Polypro"/>
</dbReference>
<dbReference type="InterPro" id="IPR043502">
    <property type="entry name" value="DNA/RNA_pol_sf"/>
</dbReference>
<dbReference type="KEGG" id="ovi:T265_07532"/>
<dbReference type="CTD" id="20321711"/>
<evidence type="ECO:0000313" key="2">
    <source>
        <dbReference type="EMBL" id="KER24909.1"/>
    </source>
</evidence>
<evidence type="ECO:0000259" key="1">
    <source>
        <dbReference type="Pfam" id="PF17919"/>
    </source>
</evidence>
<dbReference type="SUPFAM" id="SSF56672">
    <property type="entry name" value="DNA/RNA polymerases"/>
    <property type="match status" value="1"/>
</dbReference>
<dbReference type="Pfam" id="PF17919">
    <property type="entry name" value="RT_RNaseH_2"/>
    <property type="match status" value="1"/>
</dbReference>
<reference evidence="2 3" key="1">
    <citation type="submission" date="2013-11" db="EMBL/GenBank/DDBJ databases">
        <title>Opisthorchis viverrini - life in the bile duct.</title>
        <authorList>
            <person name="Young N.D."/>
            <person name="Nagarajan N."/>
            <person name="Lin S.J."/>
            <person name="Korhonen P.K."/>
            <person name="Jex A.R."/>
            <person name="Hall R.S."/>
            <person name="Safavi-Hemami H."/>
            <person name="Kaewkong W."/>
            <person name="Bertrand D."/>
            <person name="Gao S."/>
            <person name="Seet Q."/>
            <person name="Wongkham S."/>
            <person name="Teh B.T."/>
            <person name="Wongkham C."/>
            <person name="Intapan P.M."/>
            <person name="Maleewong W."/>
            <person name="Yang X."/>
            <person name="Hu M."/>
            <person name="Wang Z."/>
            <person name="Hofmann A."/>
            <person name="Sternberg P.W."/>
            <person name="Tan P."/>
            <person name="Wang J."/>
            <person name="Gasser R.B."/>
        </authorList>
    </citation>
    <scope>NUCLEOTIDE SEQUENCE [LARGE SCALE GENOMIC DNA]</scope>
</reference>
<dbReference type="OrthoDB" id="6273764at2759"/>
<dbReference type="PANTHER" id="PTHR33064">
    <property type="entry name" value="POL PROTEIN"/>
    <property type="match status" value="1"/>
</dbReference>